<accession>A0A6C0L0I0</accession>
<name>A0A6C0L0I0_9ZZZZ</name>
<dbReference type="InterPro" id="IPR050747">
    <property type="entry name" value="Mitochondrial_chaperone_BCS1"/>
</dbReference>
<feature type="domain" description="AAA+ ATPase" evidence="2">
    <location>
        <begin position="201"/>
        <end position="328"/>
    </location>
</feature>
<dbReference type="Gene3D" id="3.40.50.300">
    <property type="entry name" value="P-loop containing nucleotide triphosphate hydrolases"/>
    <property type="match status" value="1"/>
</dbReference>
<dbReference type="GO" id="GO:0016887">
    <property type="term" value="F:ATP hydrolysis activity"/>
    <property type="evidence" value="ECO:0007669"/>
    <property type="project" value="InterPro"/>
</dbReference>
<dbReference type="SMART" id="SM00382">
    <property type="entry name" value="AAA"/>
    <property type="match status" value="1"/>
</dbReference>
<evidence type="ECO:0000313" key="3">
    <source>
        <dbReference type="EMBL" id="QHU23329.1"/>
    </source>
</evidence>
<dbReference type="AlphaFoldDB" id="A0A6C0L0I0"/>
<dbReference type="EMBL" id="MN741027">
    <property type="protein sequence ID" value="QHU23329.1"/>
    <property type="molecule type" value="Genomic_DNA"/>
</dbReference>
<dbReference type="InterPro" id="IPR027417">
    <property type="entry name" value="P-loop_NTPase"/>
</dbReference>
<protein>
    <recommendedName>
        <fullName evidence="2">AAA+ ATPase domain-containing protein</fullName>
    </recommendedName>
</protein>
<dbReference type="GO" id="GO:0005524">
    <property type="term" value="F:ATP binding"/>
    <property type="evidence" value="ECO:0007669"/>
    <property type="project" value="InterPro"/>
</dbReference>
<organism evidence="3">
    <name type="scientific">viral metagenome</name>
    <dbReference type="NCBI Taxonomy" id="1070528"/>
    <lineage>
        <taxon>unclassified sequences</taxon>
        <taxon>metagenomes</taxon>
        <taxon>organismal metagenomes</taxon>
    </lineage>
</organism>
<dbReference type="Pfam" id="PF00004">
    <property type="entry name" value="AAA"/>
    <property type="match status" value="1"/>
</dbReference>
<dbReference type="PANTHER" id="PTHR23070">
    <property type="entry name" value="BCS1 AAA-TYPE ATPASE"/>
    <property type="match status" value="1"/>
</dbReference>
<proteinExistence type="inferred from homology"/>
<comment type="similarity">
    <text evidence="1">Belongs to the AAA ATPase family. BCS1 subfamily.</text>
</comment>
<evidence type="ECO:0000259" key="2">
    <source>
        <dbReference type="SMART" id="SM00382"/>
    </source>
</evidence>
<dbReference type="InterPro" id="IPR003959">
    <property type="entry name" value="ATPase_AAA_core"/>
</dbReference>
<reference evidence="3" key="1">
    <citation type="journal article" date="2020" name="Nature">
        <title>Giant virus diversity and host interactions through global metagenomics.</title>
        <authorList>
            <person name="Schulz F."/>
            <person name="Roux S."/>
            <person name="Paez-Espino D."/>
            <person name="Jungbluth S."/>
            <person name="Walsh D.A."/>
            <person name="Denef V.J."/>
            <person name="McMahon K.D."/>
            <person name="Konstantinidis K.T."/>
            <person name="Eloe-Fadrosh E.A."/>
            <person name="Kyrpides N.C."/>
            <person name="Woyke T."/>
        </authorList>
    </citation>
    <scope>NUCLEOTIDE SEQUENCE</scope>
    <source>
        <strain evidence="3">GVMAG-S-ERX555907-94</strain>
    </source>
</reference>
<sequence length="411" mass="48306">MYSLNLLSNTPFYKHILHYIYIKNKKQITDFEYVAESTVQPYEYVRRGERNTIKVCNPSDTSFDFNYNDMIIHFSLETVTIKDGSPVKILTPGPGCNSVAEEIVLKRLSLSGEDHDTLIQYVDEAKKYCEDQIRISKKSTNKTIKINMWRKEYWNLLFKSPKRPLETLYLKEGQKESLLKDVKEFYDPDTRADYLSHGIPYKSVFMLYGPPGTGKTSTINTIASYFDCDVYVIPISKELTDYGLIDAISYLEEKEEKKRIIVIEDIDSIFTNRKKGDDENGITLQGLLNCFDGFSCVEGTLLFITANKPEFIDNALFRSCRVDHKYELDYADEFQTRCIFQRMAPQKDKDSFDKFYKLIKNREYTTAMLQEFLFFNRHKETIFNIMNEFYEIIENNKSDCFEKKNKESMYN</sequence>
<dbReference type="SUPFAM" id="SSF52540">
    <property type="entry name" value="P-loop containing nucleoside triphosphate hydrolases"/>
    <property type="match status" value="1"/>
</dbReference>
<dbReference type="InterPro" id="IPR003593">
    <property type="entry name" value="AAA+_ATPase"/>
</dbReference>
<evidence type="ECO:0000256" key="1">
    <source>
        <dbReference type="ARBA" id="ARBA00007448"/>
    </source>
</evidence>